<reference evidence="2 3" key="1">
    <citation type="submission" date="2021-05" db="EMBL/GenBank/DDBJ databases">
        <title>Fusibacter ferrireducens sp. nov., an anaerobic, sulfur- and Fe-reducing bacterium isolated from the mangrove sediment.</title>
        <authorList>
            <person name="Qiu D."/>
        </authorList>
    </citation>
    <scope>NUCLEOTIDE SEQUENCE [LARGE SCALE GENOMIC DNA]</scope>
    <source>
        <strain evidence="2 3">DSM 12116</strain>
    </source>
</reference>
<dbReference type="Gene3D" id="3.30.750.24">
    <property type="entry name" value="STAS domain"/>
    <property type="match status" value="1"/>
</dbReference>
<dbReference type="InterPro" id="IPR036513">
    <property type="entry name" value="STAS_dom_sf"/>
</dbReference>
<evidence type="ECO:0000313" key="2">
    <source>
        <dbReference type="EMBL" id="MBS7526317.1"/>
    </source>
</evidence>
<protein>
    <submittedName>
        <fullName evidence="2">STAS domain-containing protein</fullName>
    </submittedName>
</protein>
<organism evidence="2 3">
    <name type="scientific">Fusibacter paucivorans</name>
    <dbReference type="NCBI Taxonomy" id="76009"/>
    <lineage>
        <taxon>Bacteria</taxon>
        <taxon>Bacillati</taxon>
        <taxon>Bacillota</taxon>
        <taxon>Clostridia</taxon>
        <taxon>Eubacteriales</taxon>
        <taxon>Eubacteriales Family XII. Incertae Sedis</taxon>
        <taxon>Fusibacter</taxon>
    </lineage>
</organism>
<dbReference type="EMBL" id="JAHBCL010000009">
    <property type="protein sequence ID" value="MBS7526317.1"/>
    <property type="molecule type" value="Genomic_DNA"/>
</dbReference>
<gene>
    <name evidence="2" type="ORF">KHM83_06480</name>
</gene>
<dbReference type="CDD" id="cd07043">
    <property type="entry name" value="STAS_anti-anti-sigma_factors"/>
    <property type="match status" value="1"/>
</dbReference>
<dbReference type="RefSeq" id="WP_213236138.1">
    <property type="nucleotide sequence ID" value="NZ_JAHBCL010000009.1"/>
</dbReference>
<dbReference type="InterPro" id="IPR002645">
    <property type="entry name" value="STAS_dom"/>
</dbReference>
<dbReference type="PROSITE" id="PS50801">
    <property type="entry name" value="STAS"/>
    <property type="match status" value="1"/>
</dbReference>
<dbReference type="Proteomes" id="UP000746471">
    <property type="component" value="Unassembled WGS sequence"/>
</dbReference>
<feature type="domain" description="STAS" evidence="1">
    <location>
        <begin position="1"/>
        <end position="95"/>
    </location>
</feature>
<sequence>MNHLKMTIKDGLTANNVAAYQKEVEQIFTEIDDFNELILDLAGNDNIDSTGVTFIISVFKRAKGMEKHFRVIGANADVQMLFKLMKLDQFFEMSD</sequence>
<evidence type="ECO:0000259" key="1">
    <source>
        <dbReference type="PROSITE" id="PS50801"/>
    </source>
</evidence>
<dbReference type="Pfam" id="PF01740">
    <property type="entry name" value="STAS"/>
    <property type="match status" value="1"/>
</dbReference>
<evidence type="ECO:0000313" key="3">
    <source>
        <dbReference type="Proteomes" id="UP000746471"/>
    </source>
</evidence>
<dbReference type="SUPFAM" id="SSF52091">
    <property type="entry name" value="SpoIIaa-like"/>
    <property type="match status" value="1"/>
</dbReference>
<keyword evidence="3" id="KW-1185">Reference proteome</keyword>
<accession>A0ABS5PN38</accession>
<proteinExistence type="predicted"/>
<comment type="caution">
    <text evidence="2">The sequence shown here is derived from an EMBL/GenBank/DDBJ whole genome shotgun (WGS) entry which is preliminary data.</text>
</comment>
<name>A0ABS5PN38_9FIRM</name>